<dbReference type="Gene3D" id="3.40.50.1000">
    <property type="entry name" value="HAD superfamily/HAD-like"/>
    <property type="match status" value="1"/>
</dbReference>
<dbReference type="InterPro" id="IPR036412">
    <property type="entry name" value="HAD-like_sf"/>
</dbReference>
<evidence type="ECO:0008006" key="2">
    <source>
        <dbReference type="Google" id="ProtNLM"/>
    </source>
</evidence>
<name>A0A6M3LAN2_9ZZZZ</name>
<dbReference type="InterPro" id="IPR023214">
    <property type="entry name" value="HAD_sf"/>
</dbReference>
<protein>
    <recommendedName>
        <fullName evidence="2">FCP1 homology domain-containing protein</fullName>
    </recommendedName>
</protein>
<proteinExistence type="predicted"/>
<sequence>MMKIWIDIDNTICSQEKDYSKAAPFPDRIKEYNLLYDLGHNITYWTSRGTTSGIDWRELTEKQLKEWGVKYHDLKFGKPSYDLLICDKTVNPNAGDLDVR</sequence>
<accession>A0A6M3LAN2</accession>
<gene>
    <name evidence="1" type="ORF">MM415B02413_0003</name>
</gene>
<reference evidence="1" key="1">
    <citation type="submission" date="2020-03" db="EMBL/GenBank/DDBJ databases">
        <title>The deep terrestrial virosphere.</title>
        <authorList>
            <person name="Holmfeldt K."/>
            <person name="Nilsson E."/>
            <person name="Simone D."/>
            <person name="Lopez-Fernandez M."/>
            <person name="Wu X."/>
            <person name="de Brujin I."/>
            <person name="Lundin D."/>
            <person name="Andersson A."/>
            <person name="Bertilsson S."/>
            <person name="Dopson M."/>
        </authorList>
    </citation>
    <scope>NUCLEOTIDE SEQUENCE</scope>
    <source>
        <strain evidence="1">MM415B02413</strain>
    </source>
</reference>
<organism evidence="1">
    <name type="scientific">viral metagenome</name>
    <dbReference type="NCBI Taxonomy" id="1070528"/>
    <lineage>
        <taxon>unclassified sequences</taxon>
        <taxon>metagenomes</taxon>
        <taxon>organismal metagenomes</taxon>
    </lineage>
</organism>
<dbReference type="EMBL" id="MT142900">
    <property type="protein sequence ID" value="QJA90245.1"/>
    <property type="molecule type" value="Genomic_DNA"/>
</dbReference>
<evidence type="ECO:0000313" key="1">
    <source>
        <dbReference type="EMBL" id="QJA90245.1"/>
    </source>
</evidence>
<dbReference type="AlphaFoldDB" id="A0A6M3LAN2"/>
<dbReference type="SUPFAM" id="SSF56784">
    <property type="entry name" value="HAD-like"/>
    <property type="match status" value="1"/>
</dbReference>